<accession>A0A813NDZ0</accession>
<evidence type="ECO:0000313" key="5">
    <source>
        <dbReference type="Proteomes" id="UP000663870"/>
    </source>
</evidence>
<feature type="compositionally biased region" description="Acidic residues" evidence="1">
    <location>
        <begin position="319"/>
        <end position="331"/>
    </location>
</feature>
<reference evidence="2" key="1">
    <citation type="submission" date="2021-02" db="EMBL/GenBank/DDBJ databases">
        <authorList>
            <person name="Nowell W R."/>
        </authorList>
    </citation>
    <scope>NUCLEOTIDE SEQUENCE</scope>
</reference>
<dbReference type="Proteomes" id="UP000663854">
    <property type="component" value="Unassembled WGS sequence"/>
</dbReference>
<dbReference type="AlphaFoldDB" id="A0A813NDZ0"/>
<gene>
    <name evidence="3" type="ORF">JXQ802_LOCUS20923</name>
    <name evidence="2" type="ORF">PYM288_LOCUS1333</name>
</gene>
<feature type="region of interest" description="Disordered" evidence="1">
    <location>
        <begin position="358"/>
        <end position="394"/>
    </location>
</feature>
<evidence type="ECO:0000256" key="1">
    <source>
        <dbReference type="SAM" id="MobiDB-lite"/>
    </source>
</evidence>
<evidence type="ECO:0000313" key="3">
    <source>
        <dbReference type="EMBL" id="CAF1135352.1"/>
    </source>
</evidence>
<feature type="compositionally biased region" description="Polar residues" evidence="1">
    <location>
        <begin position="251"/>
        <end position="273"/>
    </location>
</feature>
<sequence>MSTDVMNIPTGTASSDDLSDQRGNNDNELRELVYQALERDGLISHLKAQLRAAVFKTIEKATNPIGINSHLSSDNGMTGRICRALVLDWLEHSHLLYTEDVFKVETSGSNHPVPLTHTELLEQLHINSNQIKTQPILHVLLDHSTNRPANIINSLPDHIKQSIDNQFPNEKINDLNRIRNHFRSLFSSSFDSSVLDTFINKNIPSSTNSLSKHDYEQICLRWMQGCANALKPPSIPIQQVSSIASTQLLTSRNTANNNQVSTPIRRTASPPTDSISSSSSSENPRKLAYDFPLPTTMNSQQNVIKKAADIVPPSLINFDESDNSDEQEEDGSTSIFSNRNATPAALERLKTIDNIMQGNETPRTRTIPKKPLNNGTKDLPIEYDDESMSHSVSHSIISSMDDITVDKASPSPSTNIDYLEDF</sequence>
<evidence type="ECO:0000313" key="4">
    <source>
        <dbReference type="Proteomes" id="UP000663854"/>
    </source>
</evidence>
<feature type="region of interest" description="Disordered" evidence="1">
    <location>
        <begin position="403"/>
        <end position="422"/>
    </location>
</feature>
<name>A0A813NDZ0_9BILA</name>
<proteinExistence type="predicted"/>
<feature type="region of interest" description="Disordered" evidence="1">
    <location>
        <begin position="1"/>
        <end position="24"/>
    </location>
</feature>
<comment type="caution">
    <text evidence="2">The sequence shown here is derived from an EMBL/GenBank/DDBJ whole genome shotgun (WGS) entry which is preliminary data.</text>
</comment>
<dbReference type="Gene3D" id="1.20.960.40">
    <property type="match status" value="1"/>
</dbReference>
<dbReference type="EMBL" id="CAJNOH010000007">
    <property type="protein sequence ID" value="CAF0737260.1"/>
    <property type="molecule type" value="Genomic_DNA"/>
</dbReference>
<keyword evidence="5" id="KW-1185">Reference proteome</keyword>
<feature type="region of interest" description="Disordered" evidence="1">
    <location>
        <begin position="251"/>
        <end position="288"/>
    </location>
</feature>
<evidence type="ECO:0000313" key="2">
    <source>
        <dbReference type="EMBL" id="CAF0737260.1"/>
    </source>
</evidence>
<feature type="region of interest" description="Disordered" evidence="1">
    <location>
        <begin position="315"/>
        <end position="342"/>
    </location>
</feature>
<feature type="compositionally biased region" description="Polar residues" evidence="1">
    <location>
        <begin position="1"/>
        <end position="18"/>
    </location>
</feature>
<dbReference type="EMBL" id="CAJNOL010000606">
    <property type="protein sequence ID" value="CAF1135352.1"/>
    <property type="molecule type" value="Genomic_DNA"/>
</dbReference>
<evidence type="ECO:0008006" key="6">
    <source>
        <dbReference type="Google" id="ProtNLM"/>
    </source>
</evidence>
<dbReference type="Proteomes" id="UP000663870">
    <property type="component" value="Unassembled WGS sequence"/>
</dbReference>
<organism evidence="2 4">
    <name type="scientific">Rotaria sordida</name>
    <dbReference type="NCBI Taxonomy" id="392033"/>
    <lineage>
        <taxon>Eukaryota</taxon>
        <taxon>Metazoa</taxon>
        <taxon>Spiralia</taxon>
        <taxon>Gnathifera</taxon>
        <taxon>Rotifera</taxon>
        <taxon>Eurotatoria</taxon>
        <taxon>Bdelloidea</taxon>
        <taxon>Philodinida</taxon>
        <taxon>Philodinidae</taxon>
        <taxon>Rotaria</taxon>
    </lineage>
</organism>
<protein>
    <recommendedName>
        <fullName evidence="6">LisH domain-containing protein</fullName>
    </recommendedName>
</protein>